<evidence type="ECO:0000313" key="1">
    <source>
        <dbReference type="EMBL" id="QFU75313.1"/>
    </source>
</evidence>
<evidence type="ECO:0000313" key="2">
    <source>
        <dbReference type="Proteomes" id="UP000326287"/>
    </source>
</evidence>
<gene>
    <name evidence="1" type="ORF">EY643_06410</name>
</gene>
<dbReference type="Proteomes" id="UP000326287">
    <property type="component" value="Chromosome"/>
</dbReference>
<dbReference type="Pfam" id="PF13279">
    <property type="entry name" value="4HBT_2"/>
    <property type="match status" value="1"/>
</dbReference>
<keyword evidence="2" id="KW-1185">Reference proteome</keyword>
<dbReference type="OrthoDB" id="9799036at2"/>
<dbReference type="RefSeq" id="WP_152661419.1">
    <property type="nucleotide sequence ID" value="NZ_CP036422.1"/>
</dbReference>
<dbReference type="SUPFAM" id="SSF54637">
    <property type="entry name" value="Thioesterase/thiol ester dehydrase-isomerase"/>
    <property type="match status" value="1"/>
</dbReference>
<dbReference type="Gene3D" id="3.10.129.10">
    <property type="entry name" value="Hotdog Thioesterase"/>
    <property type="match status" value="1"/>
</dbReference>
<proteinExistence type="predicted"/>
<dbReference type="CDD" id="cd00586">
    <property type="entry name" value="4HBT"/>
    <property type="match status" value="1"/>
</dbReference>
<reference evidence="1 2" key="1">
    <citation type="submission" date="2019-02" db="EMBL/GenBank/DDBJ databases">
        <authorList>
            <person name="Li S.-H."/>
        </authorList>
    </citation>
    <scope>NUCLEOTIDE SEQUENCE [LARGE SCALE GENOMIC DNA]</scope>
    <source>
        <strain evidence="1 2">IMCC14385</strain>
    </source>
</reference>
<dbReference type="EMBL" id="CP036422">
    <property type="protein sequence ID" value="QFU75313.1"/>
    <property type="molecule type" value="Genomic_DNA"/>
</dbReference>
<accession>A0A5P9NHL2</accession>
<protein>
    <submittedName>
        <fullName evidence="1">Acyl-CoA thioesterase</fullName>
    </submittedName>
</protein>
<sequence length="128" mass="14182">MSIPITRIKPRFNETDALGHINNAAMSVWFEVARIDALDYLRGGPRSEGRWLVASVTIDYLRETFHGTDVLIQMTAVTAGNTSLTMKCEMQQGDTLVARGSAVLVHVDMKTKQTIPVPDVIREALARL</sequence>
<organism evidence="1 2">
    <name type="scientific">Halioglobus maricola</name>
    <dbReference type="NCBI Taxonomy" id="2601894"/>
    <lineage>
        <taxon>Bacteria</taxon>
        <taxon>Pseudomonadati</taxon>
        <taxon>Pseudomonadota</taxon>
        <taxon>Gammaproteobacteria</taxon>
        <taxon>Cellvibrionales</taxon>
        <taxon>Halieaceae</taxon>
        <taxon>Halioglobus</taxon>
    </lineage>
</organism>
<dbReference type="InterPro" id="IPR029069">
    <property type="entry name" value="HotDog_dom_sf"/>
</dbReference>
<dbReference type="AlphaFoldDB" id="A0A5P9NHL2"/>
<name>A0A5P9NHL2_9GAMM</name>
<dbReference type="KEGG" id="halc:EY643_06410"/>